<dbReference type="RefSeq" id="XP_021802677.1">
    <property type="nucleotide sequence ID" value="XM_021946985.1"/>
</dbReference>
<dbReference type="KEGG" id="pavi:110746745"/>
<dbReference type="AlphaFoldDB" id="A0A6P5RIT8"/>
<dbReference type="RefSeq" id="XP_021802678.1">
    <property type="nucleotide sequence ID" value="XM_021946986.1"/>
</dbReference>
<evidence type="ECO:0000313" key="5">
    <source>
        <dbReference type="RefSeq" id="XP_021802676.1"/>
    </source>
</evidence>
<proteinExistence type="predicted"/>
<protein>
    <submittedName>
        <fullName evidence="3 4">Uncharacterized protein LOC110746745</fullName>
    </submittedName>
</protein>
<dbReference type="RefSeq" id="XP_021802673.1">
    <property type="nucleotide sequence ID" value="XM_021946981.1"/>
</dbReference>
<organism evidence="2 6">
    <name type="scientific">Prunus avium</name>
    <name type="common">Cherry</name>
    <name type="synonym">Cerasus avium</name>
    <dbReference type="NCBI Taxonomy" id="42229"/>
    <lineage>
        <taxon>Eukaryota</taxon>
        <taxon>Viridiplantae</taxon>
        <taxon>Streptophyta</taxon>
        <taxon>Embryophyta</taxon>
        <taxon>Tracheophyta</taxon>
        <taxon>Spermatophyta</taxon>
        <taxon>Magnoliopsida</taxon>
        <taxon>eudicotyledons</taxon>
        <taxon>Gunneridae</taxon>
        <taxon>Pentapetalae</taxon>
        <taxon>rosids</taxon>
        <taxon>fabids</taxon>
        <taxon>Rosales</taxon>
        <taxon>Rosaceae</taxon>
        <taxon>Amygdaloideae</taxon>
        <taxon>Amygdaleae</taxon>
        <taxon>Prunus</taxon>
    </lineage>
</organism>
<keyword evidence="2" id="KW-1185">Reference proteome</keyword>
<dbReference type="Proteomes" id="UP000515124">
    <property type="component" value="Unplaced"/>
</dbReference>
<reference evidence="3 4" key="1">
    <citation type="submission" date="2025-04" db="UniProtKB">
        <authorList>
            <consortium name="RefSeq"/>
        </authorList>
    </citation>
    <scope>IDENTIFICATION</scope>
</reference>
<sequence length="327" mass="37514">MGKKRSRNKSSTCANPPHTGVSAQEGSSSSAQTAAAYVASPSVANTTAAPAPAPQFYAERRRSLKEFLENPYKWDKEQFKRGCQIMLRSLIREVYRLESRGITSGPLNGENIFVIGIKAENLKVEILVTPHESNRNRPCFRQQFLTLASEVVLPWKATRPTAWKHFLDMIKKHMHRFYFKQLEWHTLLLSCGEEAKFVTHAYIHLEIECKGWKKDYEKVIPRRNVDIGNTVGTAFGFYDVYKCRAKFGVEYEPDPLGALVFYRHAHKHVNDYIEENQKKNGVKPELIKDALLTPEQKENKLAHFFPEVPLELFNYMLIKGIDINAAI</sequence>
<feature type="region of interest" description="Disordered" evidence="1">
    <location>
        <begin position="1"/>
        <end position="37"/>
    </location>
</feature>
<evidence type="ECO:0000313" key="3">
    <source>
        <dbReference type="RefSeq" id="XP_021802673.1"/>
    </source>
</evidence>
<dbReference type="GeneID" id="110746745"/>
<dbReference type="RefSeq" id="XP_021802676.1">
    <property type="nucleotide sequence ID" value="XM_021946984.1"/>
</dbReference>
<evidence type="ECO:0000313" key="4">
    <source>
        <dbReference type="RefSeq" id="XP_021802675.1"/>
    </source>
</evidence>
<name>A0A6P5RIT8_PRUAV</name>
<dbReference type="RefSeq" id="XP_021802675.1">
    <property type="nucleotide sequence ID" value="XM_021946983.1"/>
</dbReference>
<evidence type="ECO:0000313" key="7">
    <source>
        <dbReference type="RefSeq" id="XP_021802678.1"/>
    </source>
</evidence>
<feature type="compositionally biased region" description="Polar residues" evidence="1">
    <location>
        <begin position="21"/>
        <end position="33"/>
    </location>
</feature>
<gene>
    <name evidence="3 4 5 6 7" type="primary">LOC110746745</name>
</gene>
<accession>A0A6P5RIT8</accession>
<evidence type="ECO:0000313" key="6">
    <source>
        <dbReference type="RefSeq" id="XP_021802677.1"/>
    </source>
</evidence>
<evidence type="ECO:0000313" key="2">
    <source>
        <dbReference type="Proteomes" id="UP000515124"/>
    </source>
</evidence>
<evidence type="ECO:0000256" key="1">
    <source>
        <dbReference type="SAM" id="MobiDB-lite"/>
    </source>
</evidence>